<dbReference type="Proteomes" id="UP000297025">
    <property type="component" value="Chromosome"/>
</dbReference>
<reference evidence="5" key="3">
    <citation type="journal article" date="2019" name="Int. J. Syst. Evol. Microbiol.">
        <title>The Global Catalogue of Microorganisms (GCM) 10K type strain sequencing project: providing services to taxonomists for standard genome sequencing and annotation.</title>
        <authorList>
            <consortium name="The Broad Institute Genomics Platform"/>
            <consortium name="The Broad Institute Genome Sequencing Center for Infectious Disease"/>
            <person name="Wu L."/>
            <person name="Ma J."/>
        </authorList>
    </citation>
    <scope>NUCLEOTIDE SEQUENCE [LARGE SCALE GENOMIC DNA]</scope>
    <source>
        <strain evidence="5">CCM 7403</strain>
    </source>
</reference>
<evidence type="ECO:0008006" key="6">
    <source>
        <dbReference type="Google" id="ProtNLM"/>
    </source>
</evidence>
<evidence type="ECO:0000313" key="2">
    <source>
        <dbReference type="EMBL" id="GGD21881.1"/>
    </source>
</evidence>
<dbReference type="KEGG" id="ndp:E2C04_14655"/>
<gene>
    <name evidence="3" type="ORF">E2C04_14655</name>
    <name evidence="2" type="ORF">GCM10007231_21330</name>
</gene>
<dbReference type="RefSeq" id="WP_135833150.1">
    <property type="nucleotide sequence ID" value="NZ_BMCK01000003.1"/>
</dbReference>
<protein>
    <recommendedName>
        <fullName evidence="6">Extracellular solute-binding protein</fullName>
    </recommendedName>
</protein>
<reference evidence="3 4" key="1">
    <citation type="journal article" date="2008" name="Int. J. Syst. Evol. Microbiol.">
        <title>Nocardioides daphniae sp. nov., isolated from Daphnia cucullata (Crustacea: Cladocera).</title>
        <authorList>
            <person name="Toth E.M."/>
            <person name="Keki Z."/>
            <person name="Homonnay Z.G."/>
            <person name="Borsodi A.K."/>
            <person name="Marialigeti K."/>
            <person name="Schumann P."/>
        </authorList>
    </citation>
    <scope>NUCLEOTIDE SEQUENCE [LARGE SCALE GENOMIC DNA]</scope>
    <source>
        <strain evidence="3 4">JCM 16608</strain>
    </source>
</reference>
<dbReference type="InterPro" id="IPR006059">
    <property type="entry name" value="SBP"/>
</dbReference>
<keyword evidence="1" id="KW-0732">Signal</keyword>
<reference evidence="2" key="2">
    <citation type="journal article" date="2014" name="Int. J. Syst. Evol. Microbiol.">
        <title>Complete genome of a new Firmicutes species belonging to the dominant human colonic microbiota ('Ruminococcus bicirculans') reveals two chromosomes and a selective capacity to utilize plant glucans.</title>
        <authorList>
            <consortium name="NISC Comparative Sequencing Program"/>
            <person name="Wegmann U."/>
            <person name="Louis P."/>
            <person name="Goesmann A."/>
            <person name="Henrissat B."/>
            <person name="Duncan S.H."/>
            <person name="Flint H.J."/>
        </authorList>
    </citation>
    <scope>NUCLEOTIDE SEQUENCE</scope>
    <source>
        <strain evidence="2">CCM 7403</strain>
    </source>
</reference>
<name>A0A4P7UCZ5_9ACTN</name>
<dbReference type="Pfam" id="PF13416">
    <property type="entry name" value="SBP_bac_8"/>
    <property type="match status" value="1"/>
</dbReference>
<organism evidence="3 4">
    <name type="scientific">Nocardioides daphniae</name>
    <dbReference type="NCBI Taxonomy" id="402297"/>
    <lineage>
        <taxon>Bacteria</taxon>
        <taxon>Bacillati</taxon>
        <taxon>Actinomycetota</taxon>
        <taxon>Actinomycetes</taxon>
        <taxon>Propionibacteriales</taxon>
        <taxon>Nocardioidaceae</taxon>
        <taxon>Nocardioides</taxon>
    </lineage>
</organism>
<dbReference type="OrthoDB" id="9769319at2"/>
<dbReference type="AlphaFoldDB" id="A0A4P7UCZ5"/>
<dbReference type="PROSITE" id="PS51257">
    <property type="entry name" value="PROKAR_LIPOPROTEIN"/>
    <property type="match status" value="1"/>
</dbReference>
<keyword evidence="5" id="KW-1185">Reference proteome</keyword>
<dbReference type="EMBL" id="CP038462">
    <property type="protein sequence ID" value="QCC78112.1"/>
    <property type="molecule type" value="Genomic_DNA"/>
</dbReference>
<reference evidence="2" key="5">
    <citation type="submission" date="2024-05" db="EMBL/GenBank/DDBJ databases">
        <authorList>
            <person name="Sun Q."/>
            <person name="Sedlacek I."/>
        </authorList>
    </citation>
    <scope>NUCLEOTIDE SEQUENCE</scope>
    <source>
        <strain evidence="2">CCM 7403</strain>
    </source>
</reference>
<dbReference type="PANTHER" id="PTHR30222">
    <property type="entry name" value="SPERMIDINE/PUTRESCINE-BINDING PERIPLASMIC PROTEIN"/>
    <property type="match status" value="1"/>
</dbReference>
<dbReference type="Proteomes" id="UP000630594">
    <property type="component" value="Unassembled WGS sequence"/>
</dbReference>
<dbReference type="EMBL" id="BMCK01000003">
    <property type="protein sequence ID" value="GGD21881.1"/>
    <property type="molecule type" value="Genomic_DNA"/>
</dbReference>
<evidence type="ECO:0000256" key="1">
    <source>
        <dbReference type="ARBA" id="ARBA00022729"/>
    </source>
</evidence>
<dbReference type="PROSITE" id="PS51318">
    <property type="entry name" value="TAT"/>
    <property type="match status" value="1"/>
</dbReference>
<proteinExistence type="predicted"/>
<dbReference type="InterPro" id="IPR006311">
    <property type="entry name" value="TAT_signal"/>
</dbReference>
<dbReference type="SUPFAM" id="SSF53850">
    <property type="entry name" value="Periplasmic binding protein-like II"/>
    <property type="match status" value="1"/>
</dbReference>
<evidence type="ECO:0000313" key="4">
    <source>
        <dbReference type="Proteomes" id="UP000297025"/>
    </source>
</evidence>
<sequence length="412" mass="45593">MEARLGRRSFLKGGLGAGVLLGGGALLSACGSGGSGSSTAASARSLGLSLTTDPRILAGFKKKTGKVMQGQADTVGNMQVQWAQGAYRQLDVLEPNAQWVGPIQGNKLFKPVPVSDVPLWTDDVLPLFREVGAPGYVKESGWPLKTIYTQQALESNALDEFTMVPTWFGFDAFGYLENRVTEGEDMDSYGLIFDKRYAGKAALFDDAIQTPLKVATYLQGSGQYSFDGALGNLTKDDLAVVFEFLDEMKARKQFRLLWNDFGQLVDLMVSEEVWVCDAWSSAVYAANAAGAKARFVDNPTEGNNAWWYGVLVSPETKNYETVVDYIDYWLGGEPHKIMAPQGYYSPRPDLVKPLIENTFTTDPDVSDWDYWYAGATDNRPSLESRIQNTAEWQQYPDEFAEYSRLWTDFTAS</sequence>
<reference evidence="3" key="4">
    <citation type="submission" date="2019-03" db="EMBL/GenBank/DDBJ databases">
        <authorList>
            <person name="Huang Y."/>
        </authorList>
    </citation>
    <scope>NUCLEOTIDE SEQUENCE</scope>
    <source>
        <strain evidence="3">JCM 16608</strain>
    </source>
</reference>
<dbReference type="PANTHER" id="PTHR30222:SF17">
    <property type="entry name" value="SPERMIDINE_PUTRESCINE-BINDING PERIPLASMIC PROTEIN"/>
    <property type="match status" value="1"/>
</dbReference>
<evidence type="ECO:0000313" key="5">
    <source>
        <dbReference type="Proteomes" id="UP000630594"/>
    </source>
</evidence>
<evidence type="ECO:0000313" key="3">
    <source>
        <dbReference type="EMBL" id="QCC78112.1"/>
    </source>
</evidence>
<accession>A0A4P7UCZ5</accession>
<dbReference type="Gene3D" id="3.40.190.10">
    <property type="entry name" value="Periplasmic binding protein-like II"/>
    <property type="match status" value="2"/>
</dbReference>